<dbReference type="AlphaFoldDB" id="X1S8M5"/>
<evidence type="ECO:0000256" key="1">
    <source>
        <dbReference type="ARBA" id="ARBA00022705"/>
    </source>
</evidence>
<organism evidence="3">
    <name type="scientific">marine sediment metagenome</name>
    <dbReference type="NCBI Taxonomy" id="412755"/>
    <lineage>
        <taxon>unclassified sequences</taxon>
        <taxon>metagenomes</taxon>
        <taxon>ecological metagenomes</taxon>
    </lineage>
</organism>
<dbReference type="GO" id="GO:0006302">
    <property type="term" value="P:double-strand break repair"/>
    <property type="evidence" value="ECO:0007669"/>
    <property type="project" value="TreeGrafter"/>
</dbReference>
<proteinExistence type="predicted"/>
<dbReference type="GO" id="GO:0003677">
    <property type="term" value="F:DNA binding"/>
    <property type="evidence" value="ECO:0007669"/>
    <property type="project" value="InterPro"/>
</dbReference>
<dbReference type="InterPro" id="IPR002298">
    <property type="entry name" value="DNA_polymerase_A"/>
</dbReference>
<dbReference type="PRINTS" id="PR00868">
    <property type="entry name" value="DNAPOLI"/>
</dbReference>
<dbReference type="InterPro" id="IPR043502">
    <property type="entry name" value="DNA/RNA_pol_sf"/>
</dbReference>
<accession>X1S8M5</accession>
<dbReference type="Gene3D" id="1.20.1060.10">
    <property type="entry name" value="Taq DNA Polymerase, Chain T, domain 4"/>
    <property type="match status" value="1"/>
</dbReference>
<dbReference type="EMBL" id="BARW01021523">
    <property type="protein sequence ID" value="GAI89303.1"/>
    <property type="molecule type" value="Genomic_DNA"/>
</dbReference>
<evidence type="ECO:0000259" key="2">
    <source>
        <dbReference type="SMART" id="SM00482"/>
    </source>
</evidence>
<feature type="domain" description="DNA-directed DNA polymerase family A palm" evidence="2">
    <location>
        <begin position="79"/>
        <end position="172"/>
    </location>
</feature>
<evidence type="ECO:0000313" key="3">
    <source>
        <dbReference type="EMBL" id="GAI89303.1"/>
    </source>
</evidence>
<dbReference type="SUPFAM" id="SSF56672">
    <property type="entry name" value="DNA/RNA polymerases"/>
    <property type="match status" value="1"/>
</dbReference>
<feature type="non-terminal residue" evidence="3">
    <location>
        <position position="172"/>
    </location>
</feature>
<name>X1S8M5_9ZZZZ</name>
<dbReference type="GO" id="GO:0003887">
    <property type="term" value="F:DNA-directed DNA polymerase activity"/>
    <property type="evidence" value="ECO:0007669"/>
    <property type="project" value="InterPro"/>
</dbReference>
<dbReference type="Pfam" id="PF00476">
    <property type="entry name" value="DNA_pol_A"/>
    <property type="match status" value="1"/>
</dbReference>
<dbReference type="GO" id="GO:0006261">
    <property type="term" value="P:DNA-templated DNA replication"/>
    <property type="evidence" value="ECO:0007669"/>
    <property type="project" value="InterPro"/>
</dbReference>
<dbReference type="PANTHER" id="PTHR10133:SF27">
    <property type="entry name" value="DNA POLYMERASE NU"/>
    <property type="match status" value="1"/>
</dbReference>
<dbReference type="SMART" id="SM00482">
    <property type="entry name" value="POLAc"/>
    <property type="match status" value="1"/>
</dbReference>
<dbReference type="Gene3D" id="3.30.70.370">
    <property type="match status" value="1"/>
</dbReference>
<dbReference type="InterPro" id="IPR001098">
    <property type="entry name" value="DNA-dir_DNA_pol_A_palm_dom"/>
</dbReference>
<dbReference type="PANTHER" id="PTHR10133">
    <property type="entry name" value="DNA POLYMERASE I"/>
    <property type="match status" value="1"/>
</dbReference>
<gene>
    <name evidence="3" type="ORF">S12H4_36137</name>
</gene>
<sequence length="172" mass="19460">MNFIFFKQRLIIKNFAFFDIENVSMLSKLKNTYVDKLGLLINPRTNRVHASFNQTITATGRLSSSNPNLQNIPIRTELGRKVRAAFIPKDKHDCILSADYSQIELRLLAHFSKDKALMAAFAADRDIHRFVASQIFDVAIDEVTDEMRSRCKAVNFGIIYGQGAFGLSRSIG</sequence>
<comment type="caution">
    <text evidence="3">The sequence shown here is derived from an EMBL/GenBank/DDBJ whole genome shotgun (WGS) entry which is preliminary data.</text>
</comment>
<protein>
    <recommendedName>
        <fullName evidence="2">DNA-directed DNA polymerase family A palm domain-containing protein</fullName>
    </recommendedName>
</protein>
<keyword evidence="1" id="KW-0235">DNA replication</keyword>
<reference evidence="3" key="1">
    <citation type="journal article" date="2014" name="Front. Microbiol.">
        <title>High frequency of phylogenetically diverse reductive dehalogenase-homologous genes in deep subseafloor sedimentary metagenomes.</title>
        <authorList>
            <person name="Kawai M."/>
            <person name="Futagami T."/>
            <person name="Toyoda A."/>
            <person name="Takaki Y."/>
            <person name="Nishi S."/>
            <person name="Hori S."/>
            <person name="Arai W."/>
            <person name="Tsubouchi T."/>
            <person name="Morono Y."/>
            <person name="Uchiyama I."/>
            <person name="Ito T."/>
            <person name="Fujiyama A."/>
            <person name="Inagaki F."/>
            <person name="Takami H."/>
        </authorList>
    </citation>
    <scope>NUCLEOTIDE SEQUENCE</scope>
    <source>
        <strain evidence="3">Expedition CK06-06</strain>
    </source>
</reference>